<evidence type="ECO:0000256" key="1">
    <source>
        <dbReference type="SAM" id="SignalP"/>
    </source>
</evidence>
<keyword evidence="2" id="KW-1185">Reference proteome</keyword>
<dbReference type="Proteomes" id="UP000887575">
    <property type="component" value="Unassembled WGS sequence"/>
</dbReference>
<dbReference type="WBParaSite" id="MBELARI_LOCUS4123">
    <property type="protein sequence ID" value="MBELARI_LOCUS4123"/>
    <property type="gene ID" value="MBELARI_LOCUS4123"/>
</dbReference>
<sequence>MLRIILRLLGTFVAVHLADEANGDQFVDVNNLSSDLKSDLGSDAEDFQKLRNRFHSREPCPHAENPV</sequence>
<feature type="signal peptide" evidence="1">
    <location>
        <begin position="1"/>
        <end position="23"/>
    </location>
</feature>
<dbReference type="AlphaFoldDB" id="A0AAF3FBE6"/>
<name>A0AAF3FBE6_9BILA</name>
<reference evidence="3" key="1">
    <citation type="submission" date="2024-02" db="UniProtKB">
        <authorList>
            <consortium name="WormBaseParasite"/>
        </authorList>
    </citation>
    <scope>IDENTIFICATION</scope>
</reference>
<organism evidence="2 3">
    <name type="scientific">Mesorhabditis belari</name>
    <dbReference type="NCBI Taxonomy" id="2138241"/>
    <lineage>
        <taxon>Eukaryota</taxon>
        <taxon>Metazoa</taxon>
        <taxon>Ecdysozoa</taxon>
        <taxon>Nematoda</taxon>
        <taxon>Chromadorea</taxon>
        <taxon>Rhabditida</taxon>
        <taxon>Rhabditina</taxon>
        <taxon>Rhabditomorpha</taxon>
        <taxon>Rhabditoidea</taxon>
        <taxon>Rhabditidae</taxon>
        <taxon>Mesorhabditinae</taxon>
        <taxon>Mesorhabditis</taxon>
    </lineage>
</organism>
<protein>
    <submittedName>
        <fullName evidence="3">Uncharacterized protein</fullName>
    </submittedName>
</protein>
<feature type="chain" id="PRO_5042271534" evidence="1">
    <location>
        <begin position="24"/>
        <end position="67"/>
    </location>
</feature>
<evidence type="ECO:0000313" key="2">
    <source>
        <dbReference type="Proteomes" id="UP000887575"/>
    </source>
</evidence>
<keyword evidence="1" id="KW-0732">Signal</keyword>
<proteinExistence type="predicted"/>
<accession>A0AAF3FBE6</accession>
<evidence type="ECO:0000313" key="3">
    <source>
        <dbReference type="WBParaSite" id="MBELARI_LOCUS4123"/>
    </source>
</evidence>